<gene>
    <name evidence="2" type="ORF">SE18_05310</name>
</gene>
<dbReference type="OrthoDB" id="9790035at2"/>
<dbReference type="PANTHER" id="PTHR43422:SF3">
    <property type="entry name" value="THIAMINE THIAZOLE SYNTHASE"/>
    <property type="match status" value="1"/>
</dbReference>
<dbReference type="SUPFAM" id="SSF51905">
    <property type="entry name" value="FAD/NAD(P)-binding domain"/>
    <property type="match status" value="1"/>
</dbReference>
<dbReference type="GO" id="GO:0071949">
    <property type="term" value="F:FAD binding"/>
    <property type="evidence" value="ECO:0007669"/>
    <property type="project" value="InterPro"/>
</dbReference>
<feature type="domain" description="FAD-binding" evidence="1">
    <location>
        <begin position="6"/>
        <end position="185"/>
    </location>
</feature>
<dbReference type="PANTHER" id="PTHR43422">
    <property type="entry name" value="THIAMINE THIAZOLE SYNTHASE"/>
    <property type="match status" value="1"/>
</dbReference>
<dbReference type="Gene3D" id="3.50.50.60">
    <property type="entry name" value="FAD/NAD(P)-binding domain"/>
    <property type="match status" value="1"/>
</dbReference>
<evidence type="ECO:0000313" key="3">
    <source>
        <dbReference type="Proteomes" id="UP000050277"/>
    </source>
</evidence>
<keyword evidence="3" id="KW-1185">Reference proteome</keyword>
<dbReference type="InterPro" id="IPR002938">
    <property type="entry name" value="FAD-bd"/>
</dbReference>
<evidence type="ECO:0000313" key="2">
    <source>
        <dbReference type="EMBL" id="KPL90514.1"/>
    </source>
</evidence>
<dbReference type="Pfam" id="PF01494">
    <property type="entry name" value="FAD_binding_3"/>
    <property type="match status" value="1"/>
</dbReference>
<dbReference type="AlphaFoldDB" id="A0A0N8GSX5"/>
<accession>A0A0N8GSX5</accession>
<protein>
    <recommendedName>
        <fullName evidence="1">FAD-binding domain-containing protein</fullName>
    </recommendedName>
</protein>
<dbReference type="RefSeq" id="WP_054533388.1">
    <property type="nucleotide sequence ID" value="NZ_LGKP01000011.1"/>
</dbReference>
<name>A0A0N8GSX5_9CHLR</name>
<comment type="caution">
    <text evidence="2">The sequence shown here is derived from an EMBL/GenBank/DDBJ whole genome shotgun (WGS) entry which is preliminary data.</text>
</comment>
<proteinExistence type="predicted"/>
<dbReference type="InterPro" id="IPR036188">
    <property type="entry name" value="FAD/NAD-bd_sf"/>
</dbReference>
<evidence type="ECO:0000259" key="1">
    <source>
        <dbReference type="Pfam" id="PF01494"/>
    </source>
</evidence>
<dbReference type="Proteomes" id="UP000050277">
    <property type="component" value="Unassembled WGS sequence"/>
</dbReference>
<reference evidence="2 3" key="1">
    <citation type="submission" date="2015-07" db="EMBL/GenBank/DDBJ databases">
        <title>Whole genome sequence of Herpetosiphon geysericola DSM 7119.</title>
        <authorList>
            <person name="Hemp J."/>
            <person name="Ward L.M."/>
            <person name="Pace L.A."/>
            <person name="Fischer W.W."/>
        </authorList>
    </citation>
    <scope>NUCLEOTIDE SEQUENCE [LARGE SCALE GENOMIC DNA]</scope>
    <source>
        <strain evidence="2 3">DSM 7119</strain>
    </source>
</reference>
<organism evidence="2 3">
    <name type="scientific">Herpetosiphon geysericola</name>
    <dbReference type="NCBI Taxonomy" id="70996"/>
    <lineage>
        <taxon>Bacteria</taxon>
        <taxon>Bacillati</taxon>
        <taxon>Chloroflexota</taxon>
        <taxon>Chloroflexia</taxon>
        <taxon>Herpetosiphonales</taxon>
        <taxon>Herpetosiphonaceae</taxon>
        <taxon>Herpetosiphon</taxon>
    </lineage>
</organism>
<sequence length="452" mass="50106">MRRDHAIVIGASIGGLLSARVLSDVYSKVTILERDSLPDGVQFRAGVPQGRQLHLLLMRGLLELEKLFPNLRDDMKALGGNELDLMNDCRYLFAAGWAEPQPSNYRSIIATRPLFDAAILGRIRQIANIEIQTRQDVTDLLFHGRQVVGVQVRNRDTGEQREVAANLVVDAAGRPSKLPEWLEQHQFGRVKETIYKSDVGYATRMYTAPTDWQGWPALFVMPMPPHIRHGATFLKVENDQWLLTIGGVGSQRPPTDNAEFEAWLARMRTPLVAEITQKFTPASQVYGYAKTENRWLHYEQLPVMPAGLIAIADSVCALNPIYGQGITNTTLSAQLLATWLQREGVGSAPWALGFQKALARRNKSGWITTISEDSRLADTPTYKPLLPIRVLQWYSDKVNMAAAGNRAATNAMVGAIHMIGSAASLFTPKVFLAAAKFFRKQPPSSVPAAPNK</sequence>
<dbReference type="STRING" id="70996.SE18_05310"/>
<dbReference type="EMBL" id="LGKP01000011">
    <property type="protein sequence ID" value="KPL90514.1"/>
    <property type="molecule type" value="Genomic_DNA"/>
</dbReference>